<dbReference type="PANTHER" id="PTHR43739">
    <property type="entry name" value="XYLOGLUCANASE (EUROFUNG)"/>
    <property type="match status" value="1"/>
</dbReference>
<proteinExistence type="predicted"/>
<dbReference type="GO" id="GO:0010411">
    <property type="term" value="P:xyloglucan metabolic process"/>
    <property type="evidence" value="ECO:0007669"/>
    <property type="project" value="TreeGrafter"/>
</dbReference>
<name>E4TRA0_MARTH</name>
<evidence type="ECO:0000313" key="5">
    <source>
        <dbReference type="Proteomes" id="UP000008720"/>
    </source>
</evidence>
<organism evidence="4 5">
    <name type="scientific">Marivirga tractuosa (strain ATCC 23168 / DSM 4126 / NBRC 15989 / NCIMB 1408 / VKM B-1430 / H-43)</name>
    <name type="common">Microscilla tractuosa</name>
    <name type="synonym">Flexibacter tractuosus</name>
    <dbReference type="NCBI Taxonomy" id="643867"/>
    <lineage>
        <taxon>Bacteria</taxon>
        <taxon>Pseudomonadati</taxon>
        <taxon>Bacteroidota</taxon>
        <taxon>Cytophagia</taxon>
        <taxon>Cytophagales</taxon>
        <taxon>Marivirgaceae</taxon>
        <taxon>Marivirga</taxon>
    </lineage>
</organism>
<evidence type="ECO:0000259" key="3">
    <source>
        <dbReference type="Pfam" id="PF15902"/>
    </source>
</evidence>
<evidence type="ECO:0000256" key="2">
    <source>
        <dbReference type="SAM" id="MobiDB-lite"/>
    </source>
</evidence>
<reference evidence="4 5" key="1">
    <citation type="journal article" date="2011" name="Stand. Genomic Sci.">
        <title>Complete genome sequence of Marivirga tractuosa type strain (H-43).</title>
        <authorList>
            <person name="Pagani I."/>
            <person name="Chertkov O."/>
            <person name="Lapidus A."/>
            <person name="Lucas S."/>
            <person name="Del Rio T.G."/>
            <person name="Tice H."/>
            <person name="Copeland A."/>
            <person name="Cheng J.F."/>
            <person name="Nolan M."/>
            <person name="Saunders E."/>
            <person name="Pitluck S."/>
            <person name="Held B."/>
            <person name="Goodwin L."/>
            <person name="Liolios K."/>
            <person name="Ovchinikova G."/>
            <person name="Ivanova N."/>
            <person name="Mavromatis K."/>
            <person name="Pati A."/>
            <person name="Chen A."/>
            <person name="Palaniappan K."/>
            <person name="Land M."/>
            <person name="Hauser L."/>
            <person name="Jeffries C.D."/>
            <person name="Detter J.C."/>
            <person name="Han C."/>
            <person name="Tapia R."/>
            <person name="Ngatchou-Djao O.D."/>
            <person name="Rohde M."/>
            <person name="Goker M."/>
            <person name="Spring S."/>
            <person name="Sikorski J."/>
            <person name="Woyke T."/>
            <person name="Bristow J."/>
            <person name="Eisen J.A."/>
            <person name="Markowitz V."/>
            <person name="Hugenholtz P."/>
            <person name="Klenk H.P."/>
            <person name="Kyrpides N.C."/>
        </authorList>
    </citation>
    <scope>NUCLEOTIDE SEQUENCE [LARGE SCALE GENOMIC DNA]</scope>
    <source>
        <strain evidence="5">ATCC 23168 / DSM 4126 / NBRC 15989 / NCIMB 1408 / VKM B-1430 / H-43</strain>
    </source>
</reference>
<dbReference type="InterPro" id="IPR036278">
    <property type="entry name" value="Sialidase_sf"/>
</dbReference>
<dbReference type="SUPFAM" id="SSF110296">
    <property type="entry name" value="Oligoxyloglucan reducing end-specific cellobiohydrolase"/>
    <property type="match status" value="1"/>
</dbReference>
<dbReference type="HOGENOM" id="CLU_004847_0_0_10"/>
<dbReference type="STRING" id="643867.Ftrac_3786"/>
<dbReference type="Gene3D" id="2.130.10.10">
    <property type="entry name" value="YVTN repeat-like/Quinoprotein amine dehydrogenase"/>
    <property type="match status" value="5"/>
</dbReference>
<dbReference type="Pfam" id="PF15902">
    <property type="entry name" value="Sortilin-Vps10"/>
    <property type="match status" value="1"/>
</dbReference>
<evidence type="ECO:0000313" key="4">
    <source>
        <dbReference type="EMBL" id="ADR23752.1"/>
    </source>
</evidence>
<dbReference type="InterPro" id="IPR031778">
    <property type="entry name" value="Sortilin_N"/>
</dbReference>
<dbReference type="CDD" id="cd15482">
    <property type="entry name" value="Sialidase_non-viral"/>
    <property type="match status" value="2"/>
</dbReference>
<keyword evidence="5" id="KW-1185">Reference proteome</keyword>
<keyword evidence="1" id="KW-0677">Repeat</keyword>
<feature type="region of interest" description="Disordered" evidence="2">
    <location>
        <begin position="516"/>
        <end position="544"/>
    </location>
</feature>
<gene>
    <name evidence="4" type="ordered locus">Ftrac_3786</name>
</gene>
<dbReference type="InterPro" id="IPR052025">
    <property type="entry name" value="Xyloglucanase_GH74"/>
</dbReference>
<dbReference type="AlphaFoldDB" id="E4TRA0"/>
<evidence type="ECO:0000256" key="1">
    <source>
        <dbReference type="ARBA" id="ARBA00022737"/>
    </source>
</evidence>
<dbReference type="eggNOG" id="COG4447">
    <property type="taxonomic scope" value="Bacteria"/>
</dbReference>
<dbReference type="KEGG" id="mtt:Ftrac_3786"/>
<feature type="domain" description="Sortilin N-terminal" evidence="3">
    <location>
        <begin position="119"/>
        <end position="251"/>
    </location>
</feature>
<protein>
    <recommendedName>
        <fullName evidence="3">Sortilin N-terminal domain-containing protein</fullName>
    </recommendedName>
</protein>
<accession>E4TRA0</accession>
<dbReference type="PANTHER" id="PTHR43739:SF5">
    <property type="entry name" value="EXO-ALPHA-SIALIDASE"/>
    <property type="match status" value="1"/>
</dbReference>
<dbReference type="InterPro" id="IPR015943">
    <property type="entry name" value="WD40/YVTN_repeat-like_dom_sf"/>
</dbReference>
<dbReference type="EMBL" id="CP002349">
    <property type="protein sequence ID" value="ADR23752.1"/>
    <property type="molecule type" value="Genomic_DNA"/>
</dbReference>
<sequence>MISAILTLLGTGSYSQEIVLSGKELFGDLSARQIGPALMSGRISDLEGHPTNSRIIYAGTAGGGVWKSTNGGAMFTSISDDLPQSIGVVRLDPNAPDQNIWVGTGETWVRNSVSIGKGLFYSKDGGVNWEEIPAFKNSERISSIEINPENSQEIYVGVLGALWGDSADRGVYKTTDGGATWSKILYSNETTGCSDLIMDPNNPNILYASMWEFRRTPWSFNSGGQNSALLKSTDGGKSWNKIHNGFPEGTLGRIAVAAAPSDPNILYAVLETEKEEGKGLYRSENAGESWKKLNDDFGLVVRPFYFSRIVVDPNDPETVVKGGLFGSISRDGGKTFKNMGAMHADIHDILFDNKDSDRIYAGTDGGVYRSWDGARTMEIVENIPVSQFYHISLDNAEPYNIYGGLQDNGSWYGPSSSPGGIEARDWNSVGAGDGFRVLKHRSKPIIYSEMQGAENVWRYDTEKNKTKTIQPLPAEGDPKLRFNWNAPIALSPNNDDRIYIGSQFLHKSEDMGDNWVKISPDLTTNDPKKQQQEESGGLSVDNSGAENHTTIFTIAESPLNENIIWVGTDDGNVQVTQDGGKNWTNTVGNITGLPKNSWVYHIEASVHNAGTAYAVFDRHTLNDMKPYIYKTTDFGKSWTSLVTPNIEGFARSIQEDYEKEDLLYLGTELGLYITIDGGKNWNKFTNNMPAAAVHHIDLHPKTNDLVMATHGRGIIIIDDISPLREINQEILAKDVHFFKTKPSMMVEQSGFGGGSTETQFIGPNPPRDAQIIYYLKKRHTFGKMSMEIQDAEGKFISELSPGKSKGINVVSWNYTSKAPKMAKGKTITFGGFTAPRVSAGTYKVVMKKGKDTYSTDLIVEYDSTSLLTAEERKFKEKTVLKLYDLSQELAYMVYELDTYLAAAESLPEENRKAAKIATTVTKELQALKESLVVTTGDMYVGAAEPQLREKLSELYSKLASGFDKPSGTEIQNLKLLEKRFNKAKDDFENIKSKEVKKLNQFMEENNIQITEIMTYEEFLNSSL</sequence>
<dbReference type="Proteomes" id="UP000008720">
    <property type="component" value="Chromosome"/>
</dbReference>
<dbReference type="SUPFAM" id="SSF50939">
    <property type="entry name" value="Sialidases"/>
    <property type="match status" value="1"/>
</dbReference>